<keyword evidence="3" id="KW-1185">Reference proteome</keyword>
<dbReference type="Proteomes" id="UP000651728">
    <property type="component" value="Unassembled WGS sequence"/>
</dbReference>
<evidence type="ECO:0000256" key="1">
    <source>
        <dbReference type="SAM" id="SignalP"/>
    </source>
</evidence>
<comment type="caution">
    <text evidence="2">The sequence shown here is derived from an EMBL/GenBank/DDBJ whole genome shotgun (WGS) entry which is preliminary data.</text>
</comment>
<organism evidence="2 3">
    <name type="scientific">Microbispora amethystogenes</name>
    <dbReference type="NCBI Taxonomy" id="1427754"/>
    <lineage>
        <taxon>Bacteria</taxon>
        <taxon>Bacillati</taxon>
        <taxon>Actinomycetota</taxon>
        <taxon>Actinomycetes</taxon>
        <taxon>Streptosporangiales</taxon>
        <taxon>Streptosporangiaceae</taxon>
        <taxon>Microbispora</taxon>
    </lineage>
</organism>
<evidence type="ECO:0000313" key="3">
    <source>
        <dbReference type="Proteomes" id="UP000651728"/>
    </source>
</evidence>
<evidence type="ECO:0000313" key="2">
    <source>
        <dbReference type="EMBL" id="GIH35350.1"/>
    </source>
</evidence>
<keyword evidence="1" id="KW-0732">Signal</keyword>
<proteinExistence type="predicted"/>
<dbReference type="EMBL" id="BOOB01000045">
    <property type="protein sequence ID" value="GIH35350.1"/>
    <property type="molecule type" value="Genomic_DNA"/>
</dbReference>
<sequence length="121" mass="12252">MQRWRTGHLVALLLCLAVAVAGPARPAVAAAAAGQCARITSPFAGSPAGDGGVTLRVGCASEAGSLRSLAGNDNDLVAALDFDTSERPEQWQTLINQQVAAVRADQTGGLSLGQSLVNRAG</sequence>
<reference evidence="2 3" key="1">
    <citation type="submission" date="2021-01" db="EMBL/GenBank/DDBJ databases">
        <title>Whole genome shotgun sequence of Microbispora amethystogenes NBRC 101907.</title>
        <authorList>
            <person name="Komaki H."/>
            <person name="Tamura T."/>
        </authorList>
    </citation>
    <scope>NUCLEOTIDE SEQUENCE [LARGE SCALE GENOMIC DNA]</scope>
    <source>
        <strain evidence="2 3">NBRC 101907</strain>
    </source>
</reference>
<feature type="signal peptide" evidence="1">
    <location>
        <begin position="1"/>
        <end position="29"/>
    </location>
</feature>
<feature type="chain" id="PRO_5045630159" evidence="1">
    <location>
        <begin position="30"/>
        <end position="121"/>
    </location>
</feature>
<protein>
    <submittedName>
        <fullName evidence="2">Uncharacterized protein</fullName>
    </submittedName>
</protein>
<accession>A0ABQ4FKM8</accession>
<dbReference type="RefSeq" id="WP_204288042.1">
    <property type="nucleotide sequence ID" value="NZ_BAABEJ010000002.1"/>
</dbReference>
<gene>
    <name evidence="2" type="ORF">Mam01_55140</name>
</gene>
<name>A0ABQ4FKM8_9ACTN</name>